<sequence length="73" mass="7503">MNRVQPSHVPAFRALAEAGGPGSNVDVEPFPPVRASQAVPALPGLRVNAQTAPSRSITQSGAQANHAATYTLT</sequence>
<dbReference type="AlphaFoldDB" id="A0A4Y9Y8N1"/>
<reference evidence="2 3" key="1">
    <citation type="submission" date="2019-01" db="EMBL/GenBank/DDBJ databases">
        <title>Genome sequencing of the rare red list fungi Fomitopsis rosea.</title>
        <authorList>
            <person name="Buettner E."/>
            <person name="Kellner H."/>
        </authorList>
    </citation>
    <scope>NUCLEOTIDE SEQUENCE [LARGE SCALE GENOMIC DNA]</scope>
    <source>
        <strain evidence="2 3">DSM 105464</strain>
    </source>
</reference>
<name>A0A4Y9Y8N1_9APHY</name>
<dbReference type="Proteomes" id="UP000298390">
    <property type="component" value="Unassembled WGS sequence"/>
</dbReference>
<accession>A0A4Y9Y8N1</accession>
<comment type="caution">
    <text evidence="2">The sequence shown here is derived from an EMBL/GenBank/DDBJ whole genome shotgun (WGS) entry which is preliminary data.</text>
</comment>
<evidence type="ECO:0000313" key="3">
    <source>
        <dbReference type="Proteomes" id="UP000298390"/>
    </source>
</evidence>
<proteinExistence type="predicted"/>
<feature type="region of interest" description="Disordered" evidence="1">
    <location>
        <begin position="50"/>
        <end position="73"/>
    </location>
</feature>
<evidence type="ECO:0000313" key="2">
    <source>
        <dbReference type="EMBL" id="TFY58400.1"/>
    </source>
</evidence>
<protein>
    <submittedName>
        <fullName evidence="2">Uncharacterized protein</fullName>
    </submittedName>
</protein>
<gene>
    <name evidence="2" type="ORF">EVJ58_g6442</name>
</gene>
<dbReference type="EMBL" id="SEKV01000363">
    <property type="protein sequence ID" value="TFY58400.1"/>
    <property type="molecule type" value="Genomic_DNA"/>
</dbReference>
<evidence type="ECO:0000256" key="1">
    <source>
        <dbReference type="SAM" id="MobiDB-lite"/>
    </source>
</evidence>
<organism evidence="2 3">
    <name type="scientific">Rhodofomes roseus</name>
    <dbReference type="NCBI Taxonomy" id="34475"/>
    <lineage>
        <taxon>Eukaryota</taxon>
        <taxon>Fungi</taxon>
        <taxon>Dikarya</taxon>
        <taxon>Basidiomycota</taxon>
        <taxon>Agaricomycotina</taxon>
        <taxon>Agaricomycetes</taxon>
        <taxon>Polyporales</taxon>
        <taxon>Rhodofomes</taxon>
    </lineage>
</organism>